<organism evidence="4">
    <name type="scientific">Selaginella moellendorffii</name>
    <name type="common">Spikemoss</name>
    <dbReference type="NCBI Taxonomy" id="88036"/>
    <lineage>
        <taxon>Eukaryota</taxon>
        <taxon>Viridiplantae</taxon>
        <taxon>Streptophyta</taxon>
        <taxon>Embryophyta</taxon>
        <taxon>Tracheophyta</taxon>
        <taxon>Lycopodiopsida</taxon>
        <taxon>Selaginellales</taxon>
        <taxon>Selaginellaceae</taxon>
        <taxon>Selaginella</taxon>
    </lineage>
</organism>
<sequence>MGESASVAGLNDAEEAAERERLCGNDQFKCGNYCAAIKYYNKSLSLDPDVAATYANRALCHLKMRDWNAAKSDCTEAIKVDCGYAKAFYRRALAFEGLGDLRGALKDLQVILDILGVGTLINGERVE</sequence>
<dbReference type="SUPFAM" id="SSF48452">
    <property type="entry name" value="TPR-like"/>
    <property type="match status" value="1"/>
</dbReference>
<dbReference type="PANTHER" id="PTHR46423:SF1">
    <property type="entry name" value="RNA POLYMERASE II-ASSOCIATED PROTEIN 3"/>
    <property type="match status" value="1"/>
</dbReference>
<dbReference type="InterPro" id="IPR051966">
    <property type="entry name" value="RPAP3"/>
</dbReference>
<dbReference type="eggNOG" id="KOG1124">
    <property type="taxonomic scope" value="Eukaryota"/>
</dbReference>
<dbReference type="EMBL" id="GL377603">
    <property type="protein sequence ID" value="EFJ20191.1"/>
    <property type="molecule type" value="Genomic_DNA"/>
</dbReference>
<dbReference type="Proteomes" id="UP000001514">
    <property type="component" value="Unassembled WGS sequence"/>
</dbReference>
<dbReference type="PROSITE" id="PS50005">
    <property type="entry name" value="TPR"/>
    <property type="match status" value="1"/>
</dbReference>
<dbReference type="KEGG" id="smo:SELMODRAFT_109473"/>
<dbReference type="InParanoid" id="D8S5L3"/>
<evidence type="ECO:0000313" key="3">
    <source>
        <dbReference type="EMBL" id="EFJ20191.1"/>
    </source>
</evidence>
<dbReference type="HOGENOM" id="CLU_141867_3_1_1"/>
<reference evidence="3 4" key="1">
    <citation type="journal article" date="2011" name="Science">
        <title>The Selaginella genome identifies genetic changes associated with the evolution of vascular plants.</title>
        <authorList>
            <person name="Banks J.A."/>
            <person name="Nishiyama T."/>
            <person name="Hasebe M."/>
            <person name="Bowman J.L."/>
            <person name="Gribskov M."/>
            <person name="dePamphilis C."/>
            <person name="Albert V.A."/>
            <person name="Aono N."/>
            <person name="Aoyama T."/>
            <person name="Ambrose B.A."/>
            <person name="Ashton N.W."/>
            <person name="Axtell M.J."/>
            <person name="Barker E."/>
            <person name="Barker M.S."/>
            <person name="Bennetzen J.L."/>
            <person name="Bonawitz N.D."/>
            <person name="Chapple C."/>
            <person name="Cheng C."/>
            <person name="Correa L.G."/>
            <person name="Dacre M."/>
            <person name="DeBarry J."/>
            <person name="Dreyer I."/>
            <person name="Elias M."/>
            <person name="Engstrom E.M."/>
            <person name="Estelle M."/>
            <person name="Feng L."/>
            <person name="Finet C."/>
            <person name="Floyd S.K."/>
            <person name="Frommer W.B."/>
            <person name="Fujita T."/>
            <person name="Gramzow L."/>
            <person name="Gutensohn M."/>
            <person name="Harholt J."/>
            <person name="Hattori M."/>
            <person name="Heyl A."/>
            <person name="Hirai T."/>
            <person name="Hiwatashi Y."/>
            <person name="Ishikawa M."/>
            <person name="Iwata M."/>
            <person name="Karol K.G."/>
            <person name="Koehler B."/>
            <person name="Kolukisaoglu U."/>
            <person name="Kubo M."/>
            <person name="Kurata T."/>
            <person name="Lalonde S."/>
            <person name="Li K."/>
            <person name="Li Y."/>
            <person name="Litt A."/>
            <person name="Lyons E."/>
            <person name="Manning G."/>
            <person name="Maruyama T."/>
            <person name="Michael T.P."/>
            <person name="Mikami K."/>
            <person name="Miyazaki S."/>
            <person name="Morinaga S."/>
            <person name="Murata T."/>
            <person name="Mueller-Roeber B."/>
            <person name="Nelson D.R."/>
            <person name="Obara M."/>
            <person name="Oguri Y."/>
            <person name="Olmstead R.G."/>
            <person name="Onodera N."/>
            <person name="Petersen B.L."/>
            <person name="Pils B."/>
            <person name="Prigge M."/>
            <person name="Rensing S.A."/>
            <person name="Riano-Pachon D.M."/>
            <person name="Roberts A.W."/>
            <person name="Sato Y."/>
            <person name="Scheller H.V."/>
            <person name="Schulz B."/>
            <person name="Schulz C."/>
            <person name="Shakirov E.V."/>
            <person name="Shibagaki N."/>
            <person name="Shinohara N."/>
            <person name="Shippen D.E."/>
            <person name="Soerensen I."/>
            <person name="Sotooka R."/>
            <person name="Sugimoto N."/>
            <person name="Sugita M."/>
            <person name="Sumikawa N."/>
            <person name="Tanurdzic M."/>
            <person name="Theissen G."/>
            <person name="Ulvskov P."/>
            <person name="Wakazuki S."/>
            <person name="Weng J.K."/>
            <person name="Willats W.W."/>
            <person name="Wipf D."/>
            <person name="Wolf P.G."/>
            <person name="Yang L."/>
            <person name="Zimmer A.D."/>
            <person name="Zhu Q."/>
            <person name="Mitros T."/>
            <person name="Hellsten U."/>
            <person name="Loque D."/>
            <person name="Otillar R."/>
            <person name="Salamov A."/>
            <person name="Schmutz J."/>
            <person name="Shapiro H."/>
            <person name="Lindquist E."/>
            <person name="Lucas S."/>
            <person name="Rokhsar D."/>
            <person name="Grigoriev I.V."/>
        </authorList>
    </citation>
    <scope>NUCLEOTIDE SEQUENCE [LARGE SCALE GENOMIC DNA]</scope>
</reference>
<proteinExistence type="predicted"/>
<dbReference type="AlphaFoldDB" id="D8S5L3"/>
<dbReference type="OMA" id="PFNICEA"/>
<dbReference type="PANTHER" id="PTHR46423">
    <property type="entry name" value="RNA POLYMERASE II-ASSOCIATED PROTEIN 3"/>
    <property type="match status" value="1"/>
</dbReference>
<dbReference type="Gramene" id="EFJ20191">
    <property type="protein sequence ID" value="EFJ20191"/>
    <property type="gene ID" value="SELMODRAFT_109473"/>
</dbReference>
<dbReference type="Gene3D" id="1.25.40.10">
    <property type="entry name" value="Tetratricopeptide repeat domain"/>
    <property type="match status" value="1"/>
</dbReference>
<accession>D8S5L3</accession>
<gene>
    <name evidence="3" type="ORF">SELMODRAFT_109473</name>
</gene>
<evidence type="ECO:0000256" key="1">
    <source>
        <dbReference type="ARBA" id="ARBA00022803"/>
    </source>
</evidence>
<evidence type="ECO:0000313" key="4">
    <source>
        <dbReference type="Proteomes" id="UP000001514"/>
    </source>
</evidence>
<dbReference type="SMART" id="SM00028">
    <property type="entry name" value="TPR"/>
    <property type="match status" value="3"/>
</dbReference>
<dbReference type="OrthoDB" id="2012100at2759"/>
<name>D8S5L3_SELML</name>
<dbReference type="Pfam" id="PF13181">
    <property type="entry name" value="TPR_8"/>
    <property type="match status" value="1"/>
</dbReference>
<dbReference type="InterPro" id="IPR011990">
    <property type="entry name" value="TPR-like_helical_dom_sf"/>
</dbReference>
<dbReference type="InterPro" id="IPR019734">
    <property type="entry name" value="TPR_rpt"/>
</dbReference>
<dbReference type="STRING" id="88036.D8S5L3"/>
<feature type="repeat" description="TPR" evidence="2">
    <location>
        <begin position="17"/>
        <end position="50"/>
    </location>
</feature>
<protein>
    <submittedName>
        <fullName evidence="3">Uncharacterized protein</fullName>
    </submittedName>
</protein>
<keyword evidence="4" id="KW-1185">Reference proteome</keyword>
<keyword evidence="1 2" id="KW-0802">TPR repeat</keyword>
<evidence type="ECO:0000256" key="2">
    <source>
        <dbReference type="PROSITE-ProRule" id="PRU00339"/>
    </source>
</evidence>